<dbReference type="AlphaFoldDB" id="A0A4C1UVA9"/>
<comment type="caution">
    <text evidence="2">The sequence shown here is derived from an EMBL/GenBank/DDBJ whole genome shotgun (WGS) entry which is preliminary data.</text>
</comment>
<accession>A0A4C1UVA9</accession>
<dbReference type="Proteomes" id="UP000299102">
    <property type="component" value="Unassembled WGS sequence"/>
</dbReference>
<keyword evidence="3" id="KW-1185">Reference proteome</keyword>
<name>A0A4C1UVA9_EUMVA</name>
<protein>
    <submittedName>
        <fullName evidence="2">Uncharacterized protein</fullName>
    </submittedName>
</protein>
<evidence type="ECO:0000313" key="2">
    <source>
        <dbReference type="EMBL" id="GBP29922.1"/>
    </source>
</evidence>
<feature type="region of interest" description="Disordered" evidence="1">
    <location>
        <begin position="1"/>
        <end position="25"/>
    </location>
</feature>
<proteinExistence type="predicted"/>
<dbReference type="OrthoDB" id="786951at2759"/>
<evidence type="ECO:0000313" key="3">
    <source>
        <dbReference type="Proteomes" id="UP000299102"/>
    </source>
</evidence>
<dbReference type="EMBL" id="BGZK01000226">
    <property type="protein sequence ID" value="GBP29922.1"/>
    <property type="molecule type" value="Genomic_DNA"/>
</dbReference>
<reference evidence="2 3" key="1">
    <citation type="journal article" date="2019" name="Commun. Biol.">
        <title>The bagworm genome reveals a unique fibroin gene that provides high tensile strength.</title>
        <authorList>
            <person name="Kono N."/>
            <person name="Nakamura H."/>
            <person name="Ohtoshi R."/>
            <person name="Tomita M."/>
            <person name="Numata K."/>
            <person name="Arakawa K."/>
        </authorList>
    </citation>
    <scope>NUCLEOTIDE SEQUENCE [LARGE SCALE GENOMIC DNA]</scope>
</reference>
<evidence type="ECO:0000256" key="1">
    <source>
        <dbReference type="SAM" id="MobiDB-lite"/>
    </source>
</evidence>
<organism evidence="2 3">
    <name type="scientific">Eumeta variegata</name>
    <name type="common">Bagworm moth</name>
    <name type="synonym">Eumeta japonica</name>
    <dbReference type="NCBI Taxonomy" id="151549"/>
    <lineage>
        <taxon>Eukaryota</taxon>
        <taxon>Metazoa</taxon>
        <taxon>Ecdysozoa</taxon>
        <taxon>Arthropoda</taxon>
        <taxon>Hexapoda</taxon>
        <taxon>Insecta</taxon>
        <taxon>Pterygota</taxon>
        <taxon>Neoptera</taxon>
        <taxon>Endopterygota</taxon>
        <taxon>Lepidoptera</taxon>
        <taxon>Glossata</taxon>
        <taxon>Ditrysia</taxon>
        <taxon>Tineoidea</taxon>
        <taxon>Psychidae</taxon>
        <taxon>Oiketicinae</taxon>
        <taxon>Eumeta</taxon>
    </lineage>
</organism>
<sequence>MCRPQDDQNGDLHMASNARSQRDPGLCKETNKILHVIMNSTSITCSIPTHQSGNALVTPLKPRIPMGGGDHLLCDGSQARLNMEKLYGICAHRVP</sequence>
<gene>
    <name evidence="2" type="ORF">EVAR_18402_1</name>
</gene>